<dbReference type="STRING" id="192903.SAMN04488513_107183"/>
<gene>
    <name evidence="3" type="ORF">SAMN04488513_107183</name>
</gene>
<dbReference type="InterPro" id="IPR000477">
    <property type="entry name" value="RT_dom"/>
</dbReference>
<comment type="similarity">
    <text evidence="1">Belongs to the bacterial reverse transcriptase family.</text>
</comment>
<protein>
    <submittedName>
        <fullName evidence="3">Reverse transcriptase (RNA-dependent DNA polymerase)</fullName>
    </submittedName>
</protein>
<sequence length="524" mass="62383">MYISNLLLLVSGPIFIMETEDWFKLKKYPHVDLPLSISDYKWIKSYVKDENKVKNHSFLPLIHKCIVKRKYRADETNPYRTKSGERKRIIGKPKVRHIYYASHMDSLVFSYYNSLLADAYEKKIRQEKFNDCIVAYRKIPLFEESNKNKCNIDFAKSAFQFIKNNSEKKLSVIVADVTSFFDRLDHKILKKQWARILDEKSLPKDHFNVFKALTRLRYVESDQLFNSYHGNMLVEKGVPNNDKQKEVKRIKIESNRYFKEKNAIAYCTKKEFLKNNLNLIISAKNKIGIPQGSPISATLANIYMWDFDNAIFEKTNSINGFYQRYSDDLIIVCEQRHEDKVIDTLRDRIKNGENLEIHPSKTKVYRFEKINGIFKGFEIDEVTKEHNYNRTLEYLGFTYDGEKVLIKSSGFSKFYRSMKRSFKKSTSLALHSKNPDKSLFKSRLYKRFTHRGAKRKLIHRPSKSDPAKYVKTKKYYWGNYLSYVYKANDTMKPINNSDNIKRQSRKFWRNFNLLMNFHENRLRK</sequence>
<feature type="domain" description="Reverse transcriptase" evidence="2">
    <location>
        <begin position="105"/>
        <end position="399"/>
    </location>
</feature>
<keyword evidence="3" id="KW-0548">Nucleotidyltransferase</keyword>
<evidence type="ECO:0000259" key="2">
    <source>
        <dbReference type="PROSITE" id="PS50878"/>
    </source>
</evidence>
<dbReference type="Pfam" id="PF00078">
    <property type="entry name" value="RVT_1"/>
    <property type="match status" value="1"/>
</dbReference>
<organism evidence="3 4">
    <name type="scientific">Pseudozobellia thermophila</name>
    <dbReference type="NCBI Taxonomy" id="192903"/>
    <lineage>
        <taxon>Bacteria</taxon>
        <taxon>Pseudomonadati</taxon>
        <taxon>Bacteroidota</taxon>
        <taxon>Flavobacteriia</taxon>
        <taxon>Flavobacteriales</taxon>
        <taxon>Flavobacteriaceae</taxon>
        <taxon>Pseudozobellia</taxon>
    </lineage>
</organism>
<dbReference type="AlphaFoldDB" id="A0A1M6LJE5"/>
<dbReference type="EMBL" id="FQYU01000007">
    <property type="protein sequence ID" value="SHJ71294.1"/>
    <property type="molecule type" value="Genomic_DNA"/>
</dbReference>
<dbReference type="CDD" id="cd01651">
    <property type="entry name" value="RT_G2_intron"/>
    <property type="match status" value="1"/>
</dbReference>
<name>A0A1M6LJE5_9FLAO</name>
<dbReference type="GO" id="GO:0003964">
    <property type="term" value="F:RNA-directed DNA polymerase activity"/>
    <property type="evidence" value="ECO:0007669"/>
    <property type="project" value="UniProtKB-KW"/>
</dbReference>
<keyword evidence="4" id="KW-1185">Reference proteome</keyword>
<keyword evidence="3" id="KW-0695">RNA-directed DNA polymerase</keyword>
<evidence type="ECO:0000256" key="1">
    <source>
        <dbReference type="ARBA" id="ARBA00034120"/>
    </source>
</evidence>
<dbReference type="SUPFAM" id="SSF56672">
    <property type="entry name" value="DNA/RNA polymerases"/>
    <property type="match status" value="1"/>
</dbReference>
<evidence type="ECO:0000313" key="3">
    <source>
        <dbReference type="EMBL" id="SHJ71294.1"/>
    </source>
</evidence>
<reference evidence="4" key="1">
    <citation type="submission" date="2016-11" db="EMBL/GenBank/DDBJ databases">
        <authorList>
            <person name="Varghese N."/>
            <person name="Submissions S."/>
        </authorList>
    </citation>
    <scope>NUCLEOTIDE SEQUENCE [LARGE SCALE GENOMIC DNA]</scope>
    <source>
        <strain evidence="4">DSM 19858</strain>
    </source>
</reference>
<dbReference type="Proteomes" id="UP000184543">
    <property type="component" value="Unassembled WGS sequence"/>
</dbReference>
<keyword evidence="3" id="KW-0808">Transferase</keyword>
<dbReference type="InterPro" id="IPR051083">
    <property type="entry name" value="GrpII_Intron_Splice-Mob/Def"/>
</dbReference>
<accession>A0A1M6LJE5</accession>
<dbReference type="InterPro" id="IPR043502">
    <property type="entry name" value="DNA/RNA_pol_sf"/>
</dbReference>
<proteinExistence type="inferred from homology"/>
<dbReference type="PANTHER" id="PTHR34047">
    <property type="entry name" value="NUCLEAR INTRON MATURASE 1, MITOCHONDRIAL-RELATED"/>
    <property type="match status" value="1"/>
</dbReference>
<dbReference type="PROSITE" id="PS50878">
    <property type="entry name" value="RT_POL"/>
    <property type="match status" value="1"/>
</dbReference>
<dbReference type="PANTHER" id="PTHR34047:SF8">
    <property type="entry name" value="PROTEIN YKFC"/>
    <property type="match status" value="1"/>
</dbReference>
<evidence type="ECO:0000313" key="4">
    <source>
        <dbReference type="Proteomes" id="UP000184543"/>
    </source>
</evidence>